<reference evidence="1" key="1">
    <citation type="submission" date="2019-12" db="EMBL/GenBank/DDBJ databases">
        <title>Genome sequencing and annotation of Brassica cretica.</title>
        <authorList>
            <person name="Studholme D.J."/>
            <person name="Sarris P.F."/>
        </authorList>
    </citation>
    <scope>NUCLEOTIDE SEQUENCE</scope>
    <source>
        <strain evidence="1">PFS-102/07</strain>
        <tissue evidence="1">Leaf</tissue>
    </source>
</reference>
<name>A0A8S9JXW9_BRACR</name>
<proteinExistence type="predicted"/>
<evidence type="ECO:0000313" key="1">
    <source>
        <dbReference type="EMBL" id="KAF2586418.1"/>
    </source>
</evidence>
<protein>
    <submittedName>
        <fullName evidence="1">Uncharacterized protein</fullName>
    </submittedName>
</protein>
<comment type="caution">
    <text evidence="1">The sequence shown here is derived from an EMBL/GenBank/DDBJ whole genome shotgun (WGS) entry which is preliminary data.</text>
</comment>
<dbReference type="EMBL" id="QGKY02000246">
    <property type="protein sequence ID" value="KAF2586418.1"/>
    <property type="molecule type" value="Genomic_DNA"/>
</dbReference>
<gene>
    <name evidence="1" type="ORF">F2Q70_00036011</name>
</gene>
<accession>A0A8S9JXW9</accession>
<organism evidence="1">
    <name type="scientific">Brassica cretica</name>
    <name type="common">Mustard</name>
    <dbReference type="NCBI Taxonomy" id="69181"/>
    <lineage>
        <taxon>Eukaryota</taxon>
        <taxon>Viridiplantae</taxon>
        <taxon>Streptophyta</taxon>
        <taxon>Embryophyta</taxon>
        <taxon>Tracheophyta</taxon>
        <taxon>Spermatophyta</taxon>
        <taxon>Magnoliopsida</taxon>
        <taxon>eudicotyledons</taxon>
        <taxon>Gunneridae</taxon>
        <taxon>Pentapetalae</taxon>
        <taxon>rosids</taxon>
        <taxon>malvids</taxon>
        <taxon>Brassicales</taxon>
        <taxon>Brassicaceae</taxon>
        <taxon>Brassiceae</taxon>
        <taxon>Brassica</taxon>
    </lineage>
</organism>
<dbReference type="AlphaFoldDB" id="A0A8S9JXW9"/>
<sequence>MGGKDQLLAAGSNETAHHLSPLSLALCYVKPSPQVRRVFSLKFISTKFILKIEEIGHEDTMMGSHPGGRVTACIVRCLILEYLMEMVVIFISPLGSVRRVFSLKFISTKFILKLEEIGSLSKPVTHDSFVMQVGVVCDPVQSDSTTHDHSDALIPPVSQVYPAYAETYKNHSRTSPIVLHLFQA</sequence>